<dbReference type="Pfam" id="PF08713">
    <property type="entry name" value="DNA_alkylation"/>
    <property type="match status" value="1"/>
</dbReference>
<dbReference type="EMBL" id="JABBGI010000018">
    <property type="protein sequence ID" value="NML71059.1"/>
    <property type="molecule type" value="Genomic_DNA"/>
</dbReference>
<name>A0A7Y0APJ4_9FLAO</name>
<keyword evidence="2" id="KW-1185">Reference proteome</keyword>
<dbReference type="PANTHER" id="PTHR34070:SF1">
    <property type="entry name" value="DNA ALKYLATION REPAIR PROTEIN"/>
    <property type="match status" value="1"/>
</dbReference>
<evidence type="ECO:0000313" key="1">
    <source>
        <dbReference type="EMBL" id="NML71059.1"/>
    </source>
</evidence>
<accession>A0A7Y0APJ4</accession>
<dbReference type="AlphaFoldDB" id="A0A7Y0APJ4"/>
<gene>
    <name evidence="1" type="ORF">HHL23_14815</name>
</gene>
<dbReference type="Gene3D" id="1.25.10.90">
    <property type="match status" value="1"/>
</dbReference>
<dbReference type="InterPro" id="IPR016024">
    <property type="entry name" value="ARM-type_fold"/>
</dbReference>
<comment type="caution">
    <text evidence="1">The sequence shown here is derived from an EMBL/GenBank/DDBJ whole genome shotgun (WGS) entry which is preliminary data.</text>
</comment>
<dbReference type="PANTHER" id="PTHR34070">
    <property type="entry name" value="ARMADILLO-TYPE FOLD"/>
    <property type="match status" value="1"/>
</dbReference>
<reference evidence="1 2" key="1">
    <citation type="submission" date="2020-04" db="EMBL/GenBank/DDBJ databases">
        <title>Chryseobacterium sp. RP-3-3 sp. nov., isolated from Jeju soil.</title>
        <authorList>
            <person name="Dahal R.H."/>
        </authorList>
    </citation>
    <scope>NUCLEOTIDE SEQUENCE [LARGE SCALE GENOMIC DNA]</scope>
    <source>
        <strain evidence="1 2">RP-3-3</strain>
    </source>
</reference>
<dbReference type="CDD" id="cd06561">
    <property type="entry name" value="AlkD_like"/>
    <property type="match status" value="1"/>
</dbReference>
<protein>
    <submittedName>
        <fullName evidence="1">DNA alkylation repair protein</fullName>
    </submittedName>
</protein>
<proteinExistence type="predicted"/>
<dbReference type="SUPFAM" id="SSF48371">
    <property type="entry name" value="ARM repeat"/>
    <property type="match status" value="1"/>
</dbReference>
<dbReference type="InterPro" id="IPR014825">
    <property type="entry name" value="DNA_alkylation"/>
</dbReference>
<evidence type="ECO:0000313" key="2">
    <source>
        <dbReference type="Proteomes" id="UP000544054"/>
    </source>
</evidence>
<sequence length="239" mass="28012">MKTMTAVQFIEKLSTFRNEKEMDKVEKFFKGNDGVTRPFGVKFGDVFTTAKEFSKMPLKEINTLLDSDFYEVRMGAVSIMDFQAGNKKSTEEKKKELFDMYLNRHDRLNNWDFVDRGARNIVGEYLADRPRDILYKLAESENPWERRTAVVSTYAFIRKNDTEDTFNIAEILVHDPNELVNKAVGSWIREAGKKNPKRLHHFLDQYVKTMPAATFSYAIEKLDPDTKKHYKELRKSKEI</sequence>
<dbReference type="Proteomes" id="UP000544054">
    <property type="component" value="Unassembled WGS sequence"/>
</dbReference>
<organism evidence="1 2">
    <name type="scientific">Chryseobacterium antibioticum</name>
    <dbReference type="NCBI Taxonomy" id="2728847"/>
    <lineage>
        <taxon>Bacteria</taxon>
        <taxon>Pseudomonadati</taxon>
        <taxon>Bacteroidota</taxon>
        <taxon>Flavobacteriia</taxon>
        <taxon>Flavobacteriales</taxon>
        <taxon>Weeksellaceae</taxon>
        <taxon>Chryseobacterium group</taxon>
        <taxon>Chryseobacterium</taxon>
    </lineage>
</organism>